<feature type="region of interest" description="Disordered" evidence="9">
    <location>
        <begin position="582"/>
        <end position="620"/>
    </location>
</feature>
<feature type="transmembrane region" description="Helical" evidence="8">
    <location>
        <begin position="98"/>
        <end position="117"/>
    </location>
</feature>
<evidence type="ECO:0000256" key="2">
    <source>
        <dbReference type="ARBA" id="ARBA00022448"/>
    </source>
</evidence>
<dbReference type="PROSITE" id="PS50928">
    <property type="entry name" value="ABC_TM1"/>
    <property type="match status" value="2"/>
</dbReference>
<organism evidence="11 12">
    <name type="scientific">Pigmentiphaga aceris</name>
    <dbReference type="NCBI Taxonomy" id="1940612"/>
    <lineage>
        <taxon>Bacteria</taxon>
        <taxon>Pseudomonadati</taxon>
        <taxon>Pseudomonadota</taxon>
        <taxon>Betaproteobacteria</taxon>
        <taxon>Burkholderiales</taxon>
        <taxon>Alcaligenaceae</taxon>
        <taxon>Pigmentiphaga</taxon>
    </lineage>
</organism>
<feature type="transmembrane region" description="Helical" evidence="8">
    <location>
        <begin position="384"/>
        <end position="404"/>
    </location>
</feature>
<evidence type="ECO:0000256" key="4">
    <source>
        <dbReference type="ARBA" id="ARBA00022519"/>
    </source>
</evidence>
<dbReference type="Pfam" id="PF00528">
    <property type="entry name" value="BPD_transp_1"/>
    <property type="match status" value="1"/>
</dbReference>
<accession>A0A5C0AZC6</accession>
<feature type="transmembrane region" description="Helical" evidence="8">
    <location>
        <begin position="194"/>
        <end position="216"/>
    </location>
</feature>
<evidence type="ECO:0000256" key="8">
    <source>
        <dbReference type="RuleBase" id="RU363032"/>
    </source>
</evidence>
<dbReference type="EMBL" id="CP043046">
    <property type="protein sequence ID" value="QEI07812.1"/>
    <property type="molecule type" value="Genomic_DNA"/>
</dbReference>
<keyword evidence="4" id="KW-0997">Cell inner membrane</keyword>
<dbReference type="PANTHER" id="PTHR43357">
    <property type="entry name" value="INNER MEMBRANE ABC TRANSPORTER PERMEASE PROTEIN YDCV"/>
    <property type="match status" value="1"/>
</dbReference>
<dbReference type="Proteomes" id="UP000325161">
    <property type="component" value="Chromosome"/>
</dbReference>
<feature type="transmembrane region" description="Helical" evidence="8">
    <location>
        <begin position="340"/>
        <end position="363"/>
    </location>
</feature>
<feature type="compositionally biased region" description="Low complexity" evidence="9">
    <location>
        <begin position="582"/>
        <end position="600"/>
    </location>
</feature>
<feature type="domain" description="ABC transmembrane type-1" evidence="10">
    <location>
        <begin position="61"/>
        <end position="266"/>
    </location>
</feature>
<comment type="subcellular location">
    <subcellularLocation>
        <location evidence="1">Cell inner membrane</location>
        <topology evidence="1">Multi-pass membrane protein</topology>
    </subcellularLocation>
    <subcellularLocation>
        <location evidence="8">Cell membrane</location>
        <topology evidence="8">Multi-pass membrane protein</topology>
    </subcellularLocation>
</comment>
<comment type="similarity">
    <text evidence="8">Belongs to the binding-protein-dependent transport system permease family.</text>
</comment>
<sequence>MGLRNFLFPIRHAPVGKIWLIGAALIALIVLAPVFSLIVHATGADLAHWTHLLDYVLPNSAKNTLLLLGGVGVLVVCLGTGSAWLVTAFDFPGRRTVAWALLLPLAVPSYIIAFAYLDLLHPIGPIQTLIRDLLGYDSPRQFRLPDLRSLPGAIFVLGFVLYPYVYLSTRVMFSTQAANLLEAGRTLGAGRIEVFFRVALPLARPAIAVGTSLALLEALNDVGASEFLGVQTLTVSVYTTWVTRSDLAGAAQIALSMLILAVGLILLERHGRKRQRYANTQRMRPMSPRRLRGAAAGIALLLGSLPVVIGFVLPAAYLVVETVKRLNLVGEISAQLTASALNTLALAGTATVVTVAAGLIVAWSARSVREGGGFTPRSLARVASLGYVIPGTVLAIGLLAPFAWFDKALGAAIETFFGVSTGLILMGSMAGLVCAYCVRFLAISVGGIESGLTRIPVSLEQASRLLGETGTGTLWRVHAPLLRPALAASALLVFVDAMKELPAVLLLRPVNFDTLATMLYAEAARGTYEEGALAALGIVVAGLLPVILLARTDWQATRKFSNPVVSSTVPSTVPSAVQAFAPQPTTPAGQATAAVADAPGNVSAQSADHPTDNPAVTRTP</sequence>
<feature type="transmembrane region" description="Helical" evidence="8">
    <location>
        <begin position="293"/>
        <end position="320"/>
    </location>
</feature>
<feature type="transmembrane region" description="Helical" evidence="8">
    <location>
        <begin position="416"/>
        <end position="438"/>
    </location>
</feature>
<evidence type="ECO:0000313" key="11">
    <source>
        <dbReference type="EMBL" id="QEI07812.1"/>
    </source>
</evidence>
<evidence type="ECO:0000256" key="9">
    <source>
        <dbReference type="SAM" id="MobiDB-lite"/>
    </source>
</evidence>
<dbReference type="SUPFAM" id="SSF161098">
    <property type="entry name" value="MetI-like"/>
    <property type="match status" value="2"/>
</dbReference>
<keyword evidence="6 8" id="KW-1133">Transmembrane helix</keyword>
<dbReference type="InterPro" id="IPR000515">
    <property type="entry name" value="MetI-like"/>
</dbReference>
<keyword evidence="3" id="KW-1003">Cell membrane</keyword>
<dbReference type="PANTHER" id="PTHR43357:SF3">
    <property type="entry name" value="FE(3+)-TRANSPORT SYSTEM PERMEASE PROTEIN FBPB 2"/>
    <property type="match status" value="1"/>
</dbReference>
<keyword evidence="5 8" id="KW-0812">Transmembrane</keyword>
<dbReference type="GO" id="GO:0055085">
    <property type="term" value="P:transmembrane transport"/>
    <property type="evidence" value="ECO:0007669"/>
    <property type="project" value="InterPro"/>
</dbReference>
<reference evidence="11 12" key="1">
    <citation type="submission" date="2019-08" db="EMBL/GenBank/DDBJ databases">
        <title>Amphibian skin-associated Pigmentiphaga: genome sequence and occurrence across geography and hosts.</title>
        <authorList>
            <person name="Bletz M.C."/>
            <person name="Bunk B."/>
            <person name="Sproeer C."/>
            <person name="Biwer P."/>
            <person name="Reiter S."/>
            <person name="Rabemananjara F.C.E."/>
            <person name="Schulz S."/>
            <person name="Overmann J."/>
            <person name="Vences M."/>
        </authorList>
    </citation>
    <scope>NUCLEOTIDE SEQUENCE [LARGE SCALE GENOMIC DNA]</scope>
    <source>
        <strain evidence="11 12">Mada1488</strain>
    </source>
</reference>
<evidence type="ECO:0000256" key="5">
    <source>
        <dbReference type="ARBA" id="ARBA00022692"/>
    </source>
</evidence>
<dbReference type="KEGG" id="pacr:FXN63_19710"/>
<evidence type="ECO:0000313" key="12">
    <source>
        <dbReference type="Proteomes" id="UP000325161"/>
    </source>
</evidence>
<feature type="compositionally biased region" description="Polar residues" evidence="9">
    <location>
        <begin position="602"/>
        <end position="620"/>
    </location>
</feature>
<gene>
    <name evidence="11" type="ORF">FXN63_19710</name>
</gene>
<feature type="transmembrane region" description="Helical" evidence="8">
    <location>
        <begin position="152"/>
        <end position="173"/>
    </location>
</feature>
<feature type="domain" description="ABC transmembrane type-1" evidence="10">
    <location>
        <begin position="340"/>
        <end position="551"/>
    </location>
</feature>
<dbReference type="CDD" id="cd06261">
    <property type="entry name" value="TM_PBP2"/>
    <property type="match status" value="2"/>
</dbReference>
<keyword evidence="12" id="KW-1185">Reference proteome</keyword>
<evidence type="ECO:0000256" key="1">
    <source>
        <dbReference type="ARBA" id="ARBA00004429"/>
    </source>
</evidence>
<protein>
    <submittedName>
        <fullName evidence="11">Iron ABC transporter permease</fullName>
    </submittedName>
</protein>
<name>A0A5C0AZC6_9BURK</name>
<dbReference type="GO" id="GO:0005886">
    <property type="term" value="C:plasma membrane"/>
    <property type="evidence" value="ECO:0007669"/>
    <property type="project" value="UniProtKB-SubCell"/>
</dbReference>
<feature type="transmembrane region" description="Helical" evidence="8">
    <location>
        <begin position="532"/>
        <end position="550"/>
    </location>
</feature>
<dbReference type="OrthoDB" id="9790211at2"/>
<evidence type="ECO:0000259" key="10">
    <source>
        <dbReference type="PROSITE" id="PS50928"/>
    </source>
</evidence>
<feature type="transmembrane region" description="Helical" evidence="8">
    <location>
        <begin position="64"/>
        <end position="86"/>
    </location>
</feature>
<dbReference type="Gene3D" id="1.10.3720.10">
    <property type="entry name" value="MetI-like"/>
    <property type="match status" value="2"/>
</dbReference>
<dbReference type="AlphaFoldDB" id="A0A5C0AZC6"/>
<feature type="transmembrane region" description="Helical" evidence="8">
    <location>
        <begin position="20"/>
        <end position="44"/>
    </location>
</feature>
<evidence type="ECO:0000256" key="6">
    <source>
        <dbReference type="ARBA" id="ARBA00022989"/>
    </source>
</evidence>
<keyword evidence="2 8" id="KW-0813">Transport</keyword>
<dbReference type="InterPro" id="IPR035906">
    <property type="entry name" value="MetI-like_sf"/>
</dbReference>
<evidence type="ECO:0000256" key="7">
    <source>
        <dbReference type="ARBA" id="ARBA00023136"/>
    </source>
</evidence>
<evidence type="ECO:0000256" key="3">
    <source>
        <dbReference type="ARBA" id="ARBA00022475"/>
    </source>
</evidence>
<keyword evidence="7 8" id="KW-0472">Membrane</keyword>
<feature type="transmembrane region" description="Helical" evidence="8">
    <location>
        <begin position="247"/>
        <end position="267"/>
    </location>
</feature>
<proteinExistence type="inferred from homology"/>